<evidence type="ECO:0000256" key="1">
    <source>
        <dbReference type="SAM" id="Coils"/>
    </source>
</evidence>
<evidence type="ECO:0000256" key="2">
    <source>
        <dbReference type="SAM" id="MobiDB-lite"/>
    </source>
</evidence>
<keyword evidence="3" id="KW-0812">Transmembrane</keyword>
<proteinExistence type="predicted"/>
<keyword evidence="3" id="KW-0472">Membrane</keyword>
<feature type="region of interest" description="Disordered" evidence="2">
    <location>
        <begin position="646"/>
        <end position="678"/>
    </location>
</feature>
<dbReference type="RefSeq" id="WP_261514525.1">
    <property type="nucleotide sequence ID" value="NZ_JAODNV010000006.1"/>
</dbReference>
<dbReference type="Pfam" id="PF13779">
    <property type="entry name" value="DUF4175"/>
    <property type="match status" value="1"/>
</dbReference>
<protein>
    <submittedName>
        <fullName evidence="4">TIGR02302 family protein</fullName>
    </submittedName>
</protein>
<reference evidence="4" key="1">
    <citation type="submission" date="2022-08" db="EMBL/GenBank/DDBJ databases">
        <title>Chelativorans sichuanense sp. nov., a paraffin oil-degrading bacterium isolated from a mixture of oil-based drill cuttings and paddy soil.</title>
        <authorList>
            <person name="Yu J."/>
            <person name="Liu H."/>
            <person name="Chen Q."/>
        </authorList>
    </citation>
    <scope>NUCLEOTIDE SEQUENCE</scope>
    <source>
        <strain evidence="4">SCAU 2101</strain>
    </source>
</reference>
<name>A0A9X2X6S8_9HYPH</name>
<feature type="transmembrane region" description="Helical" evidence="3">
    <location>
        <begin position="63"/>
        <end position="83"/>
    </location>
</feature>
<feature type="transmembrane region" description="Helical" evidence="3">
    <location>
        <begin position="158"/>
        <end position="180"/>
    </location>
</feature>
<gene>
    <name evidence="4" type="ORF">NYR54_05070</name>
</gene>
<keyword evidence="5" id="KW-1185">Reference proteome</keyword>
<comment type="caution">
    <text evidence="4">The sequence shown here is derived from an EMBL/GenBank/DDBJ whole genome shotgun (WGS) entry which is preliminary data.</text>
</comment>
<dbReference type="Proteomes" id="UP001149009">
    <property type="component" value="Unassembled WGS sequence"/>
</dbReference>
<accession>A0A9X2X6S8</accession>
<feature type="coiled-coil region" evidence="1">
    <location>
        <begin position="585"/>
        <end position="612"/>
    </location>
</feature>
<feature type="region of interest" description="Disordered" evidence="2">
    <location>
        <begin position="768"/>
        <end position="808"/>
    </location>
</feature>
<feature type="transmembrane region" description="Helical" evidence="3">
    <location>
        <begin position="34"/>
        <end position="57"/>
    </location>
</feature>
<keyword evidence="1" id="KW-0175">Coiled coil</keyword>
<dbReference type="EMBL" id="JAODNV010000006">
    <property type="protein sequence ID" value="MCT8989668.1"/>
    <property type="molecule type" value="Genomic_DNA"/>
</dbReference>
<feature type="compositionally biased region" description="Gly residues" evidence="2">
    <location>
        <begin position="655"/>
        <end position="674"/>
    </location>
</feature>
<keyword evidence="3" id="KW-1133">Transmembrane helix</keyword>
<dbReference type="InterPro" id="IPR012683">
    <property type="entry name" value="CHP02302_TM"/>
</dbReference>
<feature type="coiled-coil region" evidence="1">
    <location>
        <begin position="504"/>
        <end position="548"/>
    </location>
</feature>
<sequence length="843" mass="93380">MAEHSTQGAMNFRPLARLKRTRAVVRAALIVERLWPLVLPLLVLLSLFLSLAWFGVFRILPDWARIGLVALFALVVLASLWPVRTFRLPSAAEIDRRIERANRLEHAPLGAQTDRLARQEDDPFAAALWREHQRRMAERLNRLTGDLPRTTIPERDPLGLRALAALLFITALAFSTGPYGGRVTDAFRPPAMAQTTPARIDAWVTPPPYTARAPIFLTADVNRDTQAFTVPQGSAVMVQVSGGSGEETLAFLEDGGGQQTIEPDQAPTGNTSDSTGAVRFSHLLEADGTISLKSGGTTHDWRFVIIPDRPPEIRLTEEPKRAVNGTLELAYEIEDDYGAVSAEAQFTLAEENADARPLYGPPELPLSVPRGRNKAAKTSQDLTKHPWAGLPVELVLSATDAADQTGKSEARTFVLPERPFTNPLAKALIEQRRLLALDAEQQRRVLALLDAVMLWPEETFEQASHFLLLSALRSRLALARTDDALRGVVDEMWEVALLIEDGDLTAAERRLRQAQEALRNALEDGASEEEIARLMDELRAAMQEFLREFAERAMQNQDFAEGQNGQMMSQNDLERMLDQIEDLARSGARDQAQELLSQLENMMNNLQAMRRQPGQSGQQSEMRQQMDRLGEIMRRQQELMNETFRLDQQQRGQQGQQGQGQQGQGQQGQQGQGQGMSPEELAEALRGLQQGQGELRGELESLMQGLEGMGIRPGEGFGEAGEAMGEAEGALGEGQGERAVGEQGRALEALRRGAQDMMNQMQQAMQGDQGEGMSGARQNTFGRDPLGRPRATTGPDFGDSVEVPDEIDSQRARQILEAIRRRLGDALSPQLEREYLERLLDMR</sequence>
<evidence type="ECO:0000313" key="4">
    <source>
        <dbReference type="EMBL" id="MCT8989668.1"/>
    </source>
</evidence>
<evidence type="ECO:0000256" key="3">
    <source>
        <dbReference type="SAM" id="Phobius"/>
    </source>
</evidence>
<organism evidence="4 5">
    <name type="scientific">Chelativorans petroleitrophicus</name>
    <dbReference type="NCBI Taxonomy" id="2975484"/>
    <lineage>
        <taxon>Bacteria</taxon>
        <taxon>Pseudomonadati</taxon>
        <taxon>Pseudomonadota</taxon>
        <taxon>Alphaproteobacteria</taxon>
        <taxon>Hyphomicrobiales</taxon>
        <taxon>Phyllobacteriaceae</taxon>
        <taxon>Chelativorans</taxon>
    </lineage>
</organism>
<evidence type="ECO:0000313" key="5">
    <source>
        <dbReference type="Proteomes" id="UP001149009"/>
    </source>
</evidence>
<dbReference type="NCBIfam" id="TIGR02302">
    <property type="entry name" value="aProt_lowcomp"/>
    <property type="match status" value="1"/>
</dbReference>
<dbReference type="AlphaFoldDB" id="A0A9X2X6S8"/>